<keyword evidence="3" id="KW-1185">Reference proteome</keyword>
<sequence length="104" mass="12201">MDLIESQTLVPSLLPPMRRKQRPSKSTTETSKFIYHSDGEEDEVERAGREQQEKIWDGMLKLRSLDVQMSQNLEERDEREQERNGDLTEQGKDGSKPKEQKREP</sequence>
<name>A0AA40E4F8_9PEZI</name>
<feature type="compositionally biased region" description="Polar residues" evidence="1">
    <location>
        <begin position="1"/>
        <end position="10"/>
    </location>
</feature>
<gene>
    <name evidence="2" type="ORF">B0T21DRAFT_453288</name>
</gene>
<dbReference type="AlphaFoldDB" id="A0AA40E4F8"/>
<proteinExistence type="predicted"/>
<evidence type="ECO:0000313" key="3">
    <source>
        <dbReference type="Proteomes" id="UP001172159"/>
    </source>
</evidence>
<evidence type="ECO:0000256" key="1">
    <source>
        <dbReference type="SAM" id="MobiDB-lite"/>
    </source>
</evidence>
<dbReference type="Proteomes" id="UP001172159">
    <property type="component" value="Unassembled WGS sequence"/>
</dbReference>
<reference evidence="2" key="1">
    <citation type="submission" date="2023-06" db="EMBL/GenBank/DDBJ databases">
        <title>Genome-scale phylogeny and comparative genomics of the fungal order Sordariales.</title>
        <authorList>
            <consortium name="Lawrence Berkeley National Laboratory"/>
            <person name="Hensen N."/>
            <person name="Bonometti L."/>
            <person name="Westerberg I."/>
            <person name="Brannstrom I.O."/>
            <person name="Guillou S."/>
            <person name="Cros-Aarteil S."/>
            <person name="Calhoun S."/>
            <person name="Haridas S."/>
            <person name="Kuo A."/>
            <person name="Mondo S."/>
            <person name="Pangilinan J."/>
            <person name="Riley R."/>
            <person name="Labutti K."/>
            <person name="Andreopoulos B."/>
            <person name="Lipzen A."/>
            <person name="Chen C."/>
            <person name="Yanf M."/>
            <person name="Daum C."/>
            <person name="Ng V."/>
            <person name="Clum A."/>
            <person name="Steindorff A."/>
            <person name="Ohm R."/>
            <person name="Martin F."/>
            <person name="Silar P."/>
            <person name="Natvig D."/>
            <person name="Lalanne C."/>
            <person name="Gautier V."/>
            <person name="Ament-Velasquez S.L."/>
            <person name="Kruys A."/>
            <person name="Hutchinson M.I."/>
            <person name="Powell A.J."/>
            <person name="Barry K."/>
            <person name="Miller A.N."/>
            <person name="Grigoriev I.V."/>
            <person name="Debuchy R."/>
            <person name="Gladieux P."/>
            <person name="Thoren M.H."/>
            <person name="Johannesson H."/>
        </authorList>
    </citation>
    <scope>NUCLEOTIDE SEQUENCE</scope>
    <source>
        <strain evidence="2">CBS 540.89</strain>
    </source>
</reference>
<protein>
    <submittedName>
        <fullName evidence="2">Uncharacterized protein</fullName>
    </submittedName>
</protein>
<feature type="region of interest" description="Disordered" evidence="1">
    <location>
        <begin position="67"/>
        <end position="104"/>
    </location>
</feature>
<comment type="caution">
    <text evidence="2">The sequence shown here is derived from an EMBL/GenBank/DDBJ whole genome shotgun (WGS) entry which is preliminary data.</text>
</comment>
<feature type="region of interest" description="Disordered" evidence="1">
    <location>
        <begin position="1"/>
        <end position="50"/>
    </location>
</feature>
<evidence type="ECO:0000313" key="2">
    <source>
        <dbReference type="EMBL" id="KAK0723651.1"/>
    </source>
</evidence>
<feature type="compositionally biased region" description="Basic and acidic residues" evidence="1">
    <location>
        <begin position="73"/>
        <end position="104"/>
    </location>
</feature>
<dbReference type="EMBL" id="JAUKTV010000011">
    <property type="protein sequence ID" value="KAK0723651.1"/>
    <property type="molecule type" value="Genomic_DNA"/>
</dbReference>
<accession>A0AA40E4F8</accession>
<organism evidence="2 3">
    <name type="scientific">Apiosordaria backusii</name>
    <dbReference type="NCBI Taxonomy" id="314023"/>
    <lineage>
        <taxon>Eukaryota</taxon>
        <taxon>Fungi</taxon>
        <taxon>Dikarya</taxon>
        <taxon>Ascomycota</taxon>
        <taxon>Pezizomycotina</taxon>
        <taxon>Sordariomycetes</taxon>
        <taxon>Sordariomycetidae</taxon>
        <taxon>Sordariales</taxon>
        <taxon>Lasiosphaeriaceae</taxon>
        <taxon>Apiosordaria</taxon>
    </lineage>
</organism>